<gene>
    <name evidence="2" type="ORF">FHR34_007603</name>
</gene>
<feature type="signal peptide" evidence="1">
    <location>
        <begin position="1"/>
        <end position="27"/>
    </location>
</feature>
<dbReference type="Proteomes" id="UP000540506">
    <property type="component" value="Unassembled WGS sequence"/>
</dbReference>
<sequence length="132" mass="13303">MRLNLKLAAVGMVAAGSVGLLAPTASAAPRGLAPGEAVVNCVDTNGSNKINGDDLAVLTPLDKSVTEPVPAGTTTLTCTNSALSSETVYVSVPANDTSANRGLRSVTAIQPGQSQELFVVIEGTFLVGFTTT</sequence>
<organism evidence="2 3">
    <name type="scientific">Kitasatospora kifunensis</name>
    <name type="common">Streptomyces kifunensis</name>
    <dbReference type="NCBI Taxonomy" id="58351"/>
    <lineage>
        <taxon>Bacteria</taxon>
        <taxon>Bacillati</taxon>
        <taxon>Actinomycetota</taxon>
        <taxon>Actinomycetes</taxon>
        <taxon>Kitasatosporales</taxon>
        <taxon>Streptomycetaceae</taxon>
        <taxon>Kitasatospora</taxon>
    </lineage>
</organism>
<evidence type="ECO:0000256" key="1">
    <source>
        <dbReference type="SAM" id="SignalP"/>
    </source>
</evidence>
<reference evidence="2 3" key="1">
    <citation type="submission" date="2020-08" db="EMBL/GenBank/DDBJ databases">
        <title>Sequencing the genomes of 1000 actinobacteria strains.</title>
        <authorList>
            <person name="Klenk H.-P."/>
        </authorList>
    </citation>
    <scope>NUCLEOTIDE SEQUENCE [LARGE SCALE GENOMIC DNA]</scope>
    <source>
        <strain evidence="2 3">DSM 41654</strain>
    </source>
</reference>
<dbReference type="PROSITE" id="PS00018">
    <property type="entry name" value="EF_HAND_1"/>
    <property type="match status" value="1"/>
</dbReference>
<keyword evidence="1" id="KW-0732">Signal</keyword>
<keyword evidence="3" id="KW-1185">Reference proteome</keyword>
<dbReference type="AlphaFoldDB" id="A0A7W7RAQ1"/>
<proteinExistence type="predicted"/>
<dbReference type="EMBL" id="JACHJV010000003">
    <property type="protein sequence ID" value="MBB4928506.1"/>
    <property type="molecule type" value="Genomic_DNA"/>
</dbReference>
<protein>
    <submittedName>
        <fullName evidence="2">Uncharacterized protein</fullName>
    </submittedName>
</protein>
<dbReference type="InterPro" id="IPR018247">
    <property type="entry name" value="EF_Hand_1_Ca_BS"/>
</dbReference>
<feature type="chain" id="PRO_5030813478" evidence="1">
    <location>
        <begin position="28"/>
        <end position="132"/>
    </location>
</feature>
<dbReference type="RefSeq" id="WP_184945934.1">
    <property type="nucleotide sequence ID" value="NZ_JACHJV010000003.1"/>
</dbReference>
<evidence type="ECO:0000313" key="3">
    <source>
        <dbReference type="Proteomes" id="UP000540506"/>
    </source>
</evidence>
<accession>A0A7W7RAQ1</accession>
<comment type="caution">
    <text evidence="2">The sequence shown here is derived from an EMBL/GenBank/DDBJ whole genome shotgun (WGS) entry which is preliminary data.</text>
</comment>
<evidence type="ECO:0000313" key="2">
    <source>
        <dbReference type="EMBL" id="MBB4928506.1"/>
    </source>
</evidence>
<name>A0A7W7RAQ1_KITKI</name>